<dbReference type="AlphaFoldDB" id="A0A382F350"/>
<accession>A0A382F350</accession>
<evidence type="ECO:0000259" key="1">
    <source>
        <dbReference type="Pfam" id="PF01370"/>
    </source>
</evidence>
<proteinExistence type="predicted"/>
<feature type="domain" description="NAD-dependent epimerase/dehydratase" evidence="1">
    <location>
        <begin position="13"/>
        <end position="202"/>
    </location>
</feature>
<dbReference type="EMBL" id="UINC01047624">
    <property type="protein sequence ID" value="SVB57125.1"/>
    <property type="molecule type" value="Genomic_DNA"/>
</dbReference>
<protein>
    <recommendedName>
        <fullName evidence="1">NAD-dependent epimerase/dehydratase domain-containing protein</fullName>
    </recommendedName>
</protein>
<dbReference type="PANTHER" id="PTHR43245">
    <property type="entry name" value="BIFUNCTIONAL POLYMYXIN RESISTANCE PROTEIN ARNA"/>
    <property type="match status" value="1"/>
</dbReference>
<dbReference type="InterPro" id="IPR001509">
    <property type="entry name" value="Epimerase_deHydtase"/>
</dbReference>
<organism evidence="2">
    <name type="scientific">marine metagenome</name>
    <dbReference type="NCBI Taxonomy" id="408172"/>
    <lineage>
        <taxon>unclassified sequences</taxon>
        <taxon>metagenomes</taxon>
        <taxon>ecological metagenomes</taxon>
    </lineage>
</organism>
<dbReference type="PANTHER" id="PTHR43245:SF13">
    <property type="entry name" value="UDP-D-APIOSE_UDP-D-XYLOSE SYNTHASE 2"/>
    <property type="match status" value="1"/>
</dbReference>
<sequence>MNTGKEENLKSVIDKITFLKDSILNRELLEKQSQNIDGIFHQAALASVQDSFSKPDVYHDVNVNGTENILKLAKKNDFRVVYASSSSVYGNPERIPIKESDKKNPINPYAETKLKKEQLAIKYSEMGVKVIGLRYFNVFGKGQSKEYAGVLKLFLERIRDKLPPKINGDGTQFRDFVYVEDVADANIMSMDSDINHGFYNVGTNTSITILDLAKTIIKSSGLDIQPIFGPALKGDVQRTIANIDLIKEEIGWEPTILLEKWIEEIISMNKFDEI</sequence>
<gene>
    <name evidence="2" type="ORF">METZ01_LOCUS209979</name>
</gene>
<dbReference type="Gene3D" id="3.90.25.10">
    <property type="entry name" value="UDP-galactose 4-epimerase, domain 1"/>
    <property type="match status" value="1"/>
</dbReference>
<dbReference type="SUPFAM" id="SSF51735">
    <property type="entry name" value="NAD(P)-binding Rossmann-fold domains"/>
    <property type="match status" value="1"/>
</dbReference>
<reference evidence="2" key="1">
    <citation type="submission" date="2018-05" db="EMBL/GenBank/DDBJ databases">
        <authorList>
            <person name="Lanie J.A."/>
            <person name="Ng W.-L."/>
            <person name="Kazmierczak K.M."/>
            <person name="Andrzejewski T.M."/>
            <person name="Davidsen T.M."/>
            <person name="Wayne K.J."/>
            <person name="Tettelin H."/>
            <person name="Glass J.I."/>
            <person name="Rusch D."/>
            <person name="Podicherti R."/>
            <person name="Tsui H.-C.T."/>
            <person name="Winkler M.E."/>
        </authorList>
    </citation>
    <scope>NUCLEOTIDE SEQUENCE</scope>
</reference>
<dbReference type="InterPro" id="IPR036291">
    <property type="entry name" value="NAD(P)-bd_dom_sf"/>
</dbReference>
<dbReference type="Pfam" id="PF01370">
    <property type="entry name" value="Epimerase"/>
    <property type="match status" value="1"/>
</dbReference>
<dbReference type="InterPro" id="IPR050177">
    <property type="entry name" value="Lipid_A_modif_metabolic_enz"/>
</dbReference>
<evidence type="ECO:0000313" key="2">
    <source>
        <dbReference type="EMBL" id="SVB57125.1"/>
    </source>
</evidence>
<name>A0A382F350_9ZZZZ</name>
<dbReference type="Gene3D" id="3.40.50.720">
    <property type="entry name" value="NAD(P)-binding Rossmann-like Domain"/>
    <property type="match status" value="1"/>
</dbReference>